<dbReference type="InterPro" id="IPR018502">
    <property type="entry name" value="Annexin_repeat"/>
</dbReference>
<sequence>MDPDYFKSHEMCWGTLGTVRPFSNFHPDRDVVEIQAALDKKDALTLVRILTNRSNAQRQVIAKTFGETTQKDLAAGVKKALAGDLEVLLLDLLMPSLQYEAHRLQQAMAGLGTDEETLMEILCTRSGEQLQEISAAYKQLYKKDLEKELKGETSGDFEKLVLALLNKENVAGSVQRDITSLLASLNGKKADAGPWINILTSRDSDHLNNVLMGLELESGQMVEEAVEKRFAGDLRLGLKVLVECIQSPDVYLARRLTTLKTSTVQGIMVSHSEEDLLCIRVAYLKLTGTSLYTALQKEFKGDHLQALLAICRSED</sequence>
<dbReference type="GO" id="GO:0005737">
    <property type="term" value="C:cytoplasm"/>
    <property type="evidence" value="ECO:0007669"/>
    <property type="project" value="TreeGrafter"/>
</dbReference>
<keyword evidence="3 4" id="KW-0041">Annexin</keyword>
<evidence type="ECO:0000256" key="3">
    <source>
        <dbReference type="ARBA" id="ARBA00023216"/>
    </source>
</evidence>
<comment type="similarity">
    <text evidence="1 4">Belongs to the annexin family.</text>
</comment>
<dbReference type="GO" id="GO:0012506">
    <property type="term" value="C:vesicle membrane"/>
    <property type="evidence" value="ECO:0007669"/>
    <property type="project" value="TreeGrafter"/>
</dbReference>
<keyword evidence="6" id="KW-1185">Reference proteome</keyword>
<dbReference type="GO" id="GO:0005509">
    <property type="term" value="F:calcium ion binding"/>
    <property type="evidence" value="ECO:0007669"/>
    <property type="project" value="InterPro"/>
</dbReference>
<proteinExistence type="inferred from homology"/>
<protein>
    <recommendedName>
        <fullName evidence="4">Annexin</fullName>
    </recommendedName>
</protein>
<dbReference type="GO" id="GO:0005886">
    <property type="term" value="C:plasma membrane"/>
    <property type="evidence" value="ECO:0007669"/>
    <property type="project" value="TreeGrafter"/>
</dbReference>
<dbReference type="FunFam" id="1.10.220.10:FF:000003">
    <property type="entry name" value="Annexin"/>
    <property type="match status" value="1"/>
</dbReference>
<dbReference type="SMART" id="SM00335">
    <property type="entry name" value="ANX"/>
    <property type="match status" value="3"/>
</dbReference>
<dbReference type="InterPro" id="IPR037104">
    <property type="entry name" value="Annexin_sf"/>
</dbReference>
<dbReference type="InterPro" id="IPR018252">
    <property type="entry name" value="Annexin_repeat_CS"/>
</dbReference>
<dbReference type="GO" id="GO:0001786">
    <property type="term" value="F:phosphatidylserine binding"/>
    <property type="evidence" value="ECO:0007669"/>
    <property type="project" value="TreeGrafter"/>
</dbReference>
<organism evidence="5 6">
    <name type="scientific">Scophthalmus maximus</name>
    <name type="common">Turbot</name>
    <name type="synonym">Psetta maxima</name>
    <dbReference type="NCBI Taxonomy" id="52904"/>
    <lineage>
        <taxon>Eukaryota</taxon>
        <taxon>Metazoa</taxon>
        <taxon>Chordata</taxon>
        <taxon>Craniata</taxon>
        <taxon>Vertebrata</taxon>
        <taxon>Euteleostomi</taxon>
        <taxon>Actinopterygii</taxon>
        <taxon>Neopterygii</taxon>
        <taxon>Teleostei</taxon>
        <taxon>Neoteleostei</taxon>
        <taxon>Acanthomorphata</taxon>
        <taxon>Carangaria</taxon>
        <taxon>Pleuronectiformes</taxon>
        <taxon>Pleuronectoidei</taxon>
        <taxon>Scophthalmidae</taxon>
        <taxon>Scophthalmus</taxon>
    </lineage>
</organism>
<dbReference type="PANTHER" id="PTHR10502:SF8">
    <property type="entry name" value="ANNEXIN"/>
    <property type="match status" value="1"/>
</dbReference>
<evidence type="ECO:0000313" key="6">
    <source>
        <dbReference type="Proteomes" id="UP000246464"/>
    </source>
</evidence>
<dbReference type="OrthoDB" id="37886at2759"/>
<gene>
    <name evidence="5" type="ORF">SMAX5B_017491</name>
</gene>
<keyword evidence="2 4" id="KW-0677">Repeat</keyword>
<dbReference type="Gene3D" id="1.10.220.10">
    <property type="entry name" value="Annexin"/>
    <property type="match status" value="4"/>
</dbReference>
<dbReference type="STRING" id="52904.ENSSMAP00000026089"/>
<keyword evidence="4" id="KW-0111">Calcium/phospholipid-binding</keyword>
<name>A0A2U9CZQ1_SCOMX</name>
<dbReference type="InterPro" id="IPR001464">
    <property type="entry name" value="Annexin"/>
</dbReference>
<dbReference type="SUPFAM" id="SSF47874">
    <property type="entry name" value="Annexin"/>
    <property type="match status" value="1"/>
</dbReference>
<dbReference type="PRINTS" id="PR00196">
    <property type="entry name" value="ANNEXIN"/>
</dbReference>
<evidence type="ECO:0000313" key="5">
    <source>
        <dbReference type="EMBL" id="AWP21216.1"/>
    </source>
</evidence>
<dbReference type="PROSITE" id="PS51897">
    <property type="entry name" value="ANNEXIN_2"/>
    <property type="match status" value="3"/>
</dbReference>
<dbReference type="GO" id="GO:0005544">
    <property type="term" value="F:calcium-dependent phospholipid binding"/>
    <property type="evidence" value="ECO:0007669"/>
    <property type="project" value="UniProtKB-KW"/>
</dbReference>
<keyword evidence="4" id="KW-0106">Calcium</keyword>
<evidence type="ECO:0000256" key="2">
    <source>
        <dbReference type="ARBA" id="ARBA00022737"/>
    </source>
</evidence>
<evidence type="ECO:0000256" key="1">
    <source>
        <dbReference type="ARBA" id="ARBA00007831"/>
    </source>
</evidence>
<dbReference type="AlphaFoldDB" id="A0A2U9CZQ1"/>
<dbReference type="PANTHER" id="PTHR10502">
    <property type="entry name" value="ANNEXIN"/>
    <property type="match status" value="1"/>
</dbReference>
<dbReference type="GO" id="GO:0005634">
    <property type="term" value="C:nucleus"/>
    <property type="evidence" value="ECO:0007669"/>
    <property type="project" value="TreeGrafter"/>
</dbReference>
<dbReference type="EMBL" id="CP026264">
    <property type="protein sequence ID" value="AWP21216.1"/>
    <property type="molecule type" value="Genomic_DNA"/>
</dbReference>
<accession>A0A2U9CZQ1</accession>
<reference evidence="5 6" key="1">
    <citation type="submission" date="2017-12" db="EMBL/GenBank/DDBJ databases">
        <title>Integrating genomic resources of turbot (Scophthalmus maximus) in depth evaluation of genetic and physical mapping variation across individuals.</title>
        <authorList>
            <person name="Martinez P."/>
        </authorList>
    </citation>
    <scope>NUCLEOTIDE SEQUENCE [LARGE SCALE GENOMIC DNA]</scope>
</reference>
<dbReference type="OMA" id="HNFQVEA"/>
<dbReference type="Proteomes" id="UP000246464">
    <property type="component" value="Chromosome 22"/>
</dbReference>
<evidence type="ECO:0000256" key="4">
    <source>
        <dbReference type="RuleBase" id="RU003540"/>
    </source>
</evidence>
<dbReference type="PROSITE" id="PS00223">
    <property type="entry name" value="ANNEXIN_1"/>
    <property type="match status" value="1"/>
</dbReference>
<dbReference type="Pfam" id="PF00191">
    <property type="entry name" value="Annexin"/>
    <property type="match status" value="3"/>
</dbReference>
<comment type="domain">
    <text evidence="4">A pair of annexin repeats may form one binding site for calcium and phospholipid.</text>
</comment>